<dbReference type="InterPro" id="IPR006724">
    <property type="entry name" value="Phage_TTP"/>
</dbReference>
<evidence type="ECO:0000313" key="2">
    <source>
        <dbReference type="Proteomes" id="UP001213015"/>
    </source>
</evidence>
<name>A0AAP3GV81_9LACO</name>
<sequence length="207" mass="22124">MATVGLDAVYVGLKNGDGSVIVDAVKGLALTGAYKVDTNKSEGNLGTKSANITNITGTPTKYSGNNEVVDSSKPHGYPSVAWNANDINPTILHKLLGDVLETGGWVEGDTGTEAGLIICSERPSNGEKVYFAFGRGQFTKASQNIQTNTDTAETREDDNLTFTSFGYDKWHGRAMKTFYEKATGFDMKAMFDEVFPGQTLIAASKAS</sequence>
<dbReference type="Proteomes" id="UP001213015">
    <property type="component" value="Unassembled WGS sequence"/>
</dbReference>
<evidence type="ECO:0000313" key="1">
    <source>
        <dbReference type="EMBL" id="MCZ3844166.1"/>
    </source>
</evidence>
<reference evidence="1" key="1">
    <citation type="submission" date="2022-01" db="EMBL/GenBank/DDBJ databases">
        <title>VMRC isolate genome collection.</title>
        <authorList>
            <person name="France M."/>
            <person name="Rutt L."/>
            <person name="Humphrys M."/>
            <person name="Ravel J."/>
        </authorList>
    </citation>
    <scope>NUCLEOTIDE SEQUENCE</scope>
    <source>
        <strain evidence="1">C0127B5</strain>
    </source>
</reference>
<dbReference type="AlphaFoldDB" id="A0AAP3GV81"/>
<proteinExistence type="predicted"/>
<dbReference type="RefSeq" id="WP_269255557.1">
    <property type="nucleotide sequence ID" value="NZ_JAKHKO010000001.1"/>
</dbReference>
<gene>
    <name evidence="1" type="ORF">L2422_01330</name>
</gene>
<dbReference type="EMBL" id="JAKHLF010000001">
    <property type="protein sequence ID" value="MCZ3844166.1"/>
    <property type="molecule type" value="Genomic_DNA"/>
</dbReference>
<comment type="caution">
    <text evidence="1">The sequence shown here is derived from an EMBL/GenBank/DDBJ whole genome shotgun (WGS) entry which is preliminary data.</text>
</comment>
<protein>
    <submittedName>
        <fullName evidence="1">Phage tail protein</fullName>
    </submittedName>
</protein>
<organism evidence="1 2">
    <name type="scientific">Lactobacillus mulieris</name>
    <dbReference type="NCBI Taxonomy" id="2508708"/>
    <lineage>
        <taxon>Bacteria</taxon>
        <taxon>Bacillati</taxon>
        <taxon>Bacillota</taxon>
        <taxon>Bacilli</taxon>
        <taxon>Lactobacillales</taxon>
        <taxon>Lactobacillaceae</taxon>
        <taxon>Lactobacillus</taxon>
    </lineage>
</organism>
<dbReference type="Pfam" id="PF04630">
    <property type="entry name" value="Phage_TTP_1"/>
    <property type="match status" value="1"/>
</dbReference>
<accession>A0AAP3GV81</accession>